<evidence type="ECO:0000256" key="5">
    <source>
        <dbReference type="SAM" id="MobiDB-lite"/>
    </source>
</evidence>
<dbReference type="InterPro" id="IPR002641">
    <property type="entry name" value="PNPLA_dom"/>
</dbReference>
<feature type="short sequence motif" description="GXSXG" evidence="4">
    <location>
        <begin position="764"/>
        <end position="768"/>
    </location>
</feature>
<feature type="domain" description="PNPLA" evidence="6">
    <location>
        <begin position="726"/>
        <end position="942"/>
    </location>
</feature>
<dbReference type="AlphaFoldDB" id="A0A9P5B3Z3"/>
<dbReference type="OrthoDB" id="194358at2759"/>
<accession>A0A9P5B3Z3</accession>
<sequence length="1206" mass="137647">MARPRDGSSVSSTSDSEPEDESLIRFFEDITQSCVDANFSDGDESTSPSTYISWRMPSNEFIEGQALKLQISSRCRICNRRGRAGELIFCTGCGNSKRPAHRACLARDRQHDMGPRRRLSVGEEECKEVEYIDYVFTRYLLQPPAPNLKLELHTKDATCAWIGVPSLQRFDKPQIHVWPRLQDLLQMSRSIKPGQYPKLVSFIGETGSGKSTLIRTMIQMTRPDHPEAESVPVPGSPSDRFASTSSDIHAYSDPLTLSTKYPIVYADCEGFVGSEKPIAQEIIAALSEPNWLFQWEFGEESAEHKVLKYWQDKQDKLLRQVNQFLNGAESRINVEWGKLDYPDPRASVIMEDSDGRRLCTVQNKTRKLIVKYLYPRVLYGFSDVVCFVTTNGRTSDSFLGQLIDWAQHSHDRILNQRTKPALIVILNIVVDIDEGSSSNVTEDLLRSFQGTERFRTLQALWEEREHPIRNTADLLLCYYSDFQVVLIPAISSKSSPADATSVSKSIRQLYETIRRSVSKIRTAKADSGTESDLATLNTHMNRSLSVLGQDLRAALDLHDIVMNDSSIPTRLSDHMASTLRQMCILSEIDRTDAIGGEERVVEEFAPYVGACIVAQTCHIQDNEIRKRKREDLVTEARSGLQKFRWRYWRCEALERRTGRRCRNYYDGHYKGHQFNRPDDELEDVEGLNRRGELERGAFESSQRMQRHVSYRWMGKPAINNPFSSEANFDSGGVRGIVELCVLRQIERHVGYGLTIHELFDLVVGTSTGGIVALGVFHQRWSTDDAINRFRALAKKAFTLRLGLGNSFIKAIAQPFYEFLYTSEGIEQSLQDSFGGANLFGASLVQRNETGGRDWVKVGVVSCLQGRNQAKLIANYSRNPRADTDEEDYLSREDEQSKDFKIWEAARATSAAPTFFQPFVHPETKRSYVDGALMHNNPVSLAYSEVEKIWPGSLPPDIILSIGTGLVVDPKSGNMKTKYNSKLESFRRYIPRGYLMRIEAGLGIIQSSTSCHEAWKEFRSMSVTDRRLRHNCHRLNVGLKQRVEMDDVEKMDSLVEECEKYLCDGTKMFYYDKTYRTAPEHLQTVARRLLASLFYYVGPLERTMKRGRYVGKIFCRLEAGSGSAKELLRDHVRFRLGQIPENGTKAVYTRILRYRDSTGWDPRDLSALMVLKVEEGAYRRWIEVNLPHWKDEWEPISGFQSQRRTNV</sequence>
<dbReference type="InterPro" id="IPR016035">
    <property type="entry name" value="Acyl_Trfase/lysoPLipase"/>
</dbReference>
<dbReference type="Proteomes" id="UP000737391">
    <property type="component" value="Unassembled WGS sequence"/>
</dbReference>
<dbReference type="GO" id="GO:0016042">
    <property type="term" value="P:lipid catabolic process"/>
    <property type="evidence" value="ECO:0007669"/>
    <property type="project" value="UniProtKB-UniRule"/>
</dbReference>
<protein>
    <submittedName>
        <fullName evidence="7">Calcium-independent phospholipase a2</fullName>
    </submittedName>
</protein>
<feature type="active site" description="Nucleophile" evidence="4">
    <location>
        <position position="766"/>
    </location>
</feature>
<dbReference type="InterPro" id="IPR027417">
    <property type="entry name" value="P-loop_NTPase"/>
</dbReference>
<proteinExistence type="predicted"/>
<dbReference type="GO" id="GO:0016020">
    <property type="term" value="C:membrane"/>
    <property type="evidence" value="ECO:0007669"/>
    <property type="project" value="TreeGrafter"/>
</dbReference>
<keyword evidence="1 4" id="KW-0378">Hydrolase</keyword>
<dbReference type="EMBL" id="LUFC02000754">
    <property type="protein sequence ID" value="KAF4494552.1"/>
    <property type="molecule type" value="Genomic_DNA"/>
</dbReference>
<dbReference type="Gene3D" id="3.40.1090.10">
    <property type="entry name" value="Cytosolic phospholipase A2 catalytic domain"/>
    <property type="match status" value="1"/>
</dbReference>
<evidence type="ECO:0000313" key="8">
    <source>
        <dbReference type="Proteomes" id="UP000737391"/>
    </source>
</evidence>
<name>A0A9P5B3Z3_9HYPO</name>
<dbReference type="SUPFAM" id="SSF52151">
    <property type="entry name" value="FabD/lysophospholipase-like"/>
    <property type="match status" value="1"/>
</dbReference>
<evidence type="ECO:0000256" key="3">
    <source>
        <dbReference type="ARBA" id="ARBA00023098"/>
    </source>
</evidence>
<dbReference type="GO" id="GO:0019369">
    <property type="term" value="P:arachidonate metabolic process"/>
    <property type="evidence" value="ECO:0007669"/>
    <property type="project" value="TreeGrafter"/>
</dbReference>
<keyword evidence="3 4" id="KW-0443">Lipid metabolism</keyword>
<dbReference type="PROSITE" id="PS51635">
    <property type="entry name" value="PNPLA"/>
    <property type="match status" value="1"/>
</dbReference>
<comment type="caution">
    <text evidence="7">The sequence shown here is derived from an EMBL/GenBank/DDBJ whole genome shotgun (WGS) entry which is preliminary data.</text>
</comment>
<keyword evidence="2 4" id="KW-0442">Lipid degradation</keyword>
<evidence type="ECO:0000256" key="4">
    <source>
        <dbReference type="PROSITE-ProRule" id="PRU01161"/>
    </source>
</evidence>
<dbReference type="CDD" id="cd07199">
    <property type="entry name" value="Pat17_PNPLA8_PNPLA9_like"/>
    <property type="match status" value="1"/>
</dbReference>
<dbReference type="GO" id="GO:0047499">
    <property type="term" value="F:calcium-independent phospholipase A2 activity"/>
    <property type="evidence" value="ECO:0007669"/>
    <property type="project" value="TreeGrafter"/>
</dbReference>
<evidence type="ECO:0000259" key="6">
    <source>
        <dbReference type="PROSITE" id="PS51635"/>
    </source>
</evidence>
<feature type="short sequence motif" description="DGA/G" evidence="4">
    <location>
        <begin position="929"/>
        <end position="931"/>
    </location>
</feature>
<dbReference type="PANTHER" id="PTHR24185">
    <property type="entry name" value="CALCIUM-INDEPENDENT PHOSPHOLIPASE A2-GAMMA"/>
    <property type="match status" value="1"/>
</dbReference>
<dbReference type="SUPFAM" id="SSF52540">
    <property type="entry name" value="P-loop containing nucleoside triphosphate hydrolases"/>
    <property type="match status" value="1"/>
</dbReference>
<dbReference type="PANTHER" id="PTHR24185:SF1">
    <property type="entry name" value="CALCIUM-INDEPENDENT PHOSPHOLIPASE A2-GAMMA"/>
    <property type="match status" value="1"/>
</dbReference>
<feature type="active site" description="Proton acceptor" evidence="4">
    <location>
        <position position="929"/>
    </location>
</feature>
<dbReference type="Pfam" id="PF01734">
    <property type="entry name" value="Patatin"/>
    <property type="match status" value="1"/>
</dbReference>
<evidence type="ECO:0000256" key="2">
    <source>
        <dbReference type="ARBA" id="ARBA00022963"/>
    </source>
</evidence>
<keyword evidence="8" id="KW-1185">Reference proteome</keyword>
<dbReference type="GO" id="GO:0046486">
    <property type="term" value="P:glycerolipid metabolic process"/>
    <property type="evidence" value="ECO:0007669"/>
    <property type="project" value="UniProtKB-ARBA"/>
</dbReference>
<evidence type="ECO:0000313" key="7">
    <source>
        <dbReference type="EMBL" id="KAF4494552.1"/>
    </source>
</evidence>
<gene>
    <name evidence="7" type="ORF">FAGAP_9313</name>
</gene>
<comment type="caution">
    <text evidence="4">Lacks conserved residue(s) required for the propagation of feature annotation.</text>
</comment>
<organism evidence="7 8">
    <name type="scientific">Fusarium agapanthi</name>
    <dbReference type="NCBI Taxonomy" id="1803897"/>
    <lineage>
        <taxon>Eukaryota</taxon>
        <taxon>Fungi</taxon>
        <taxon>Dikarya</taxon>
        <taxon>Ascomycota</taxon>
        <taxon>Pezizomycotina</taxon>
        <taxon>Sordariomycetes</taxon>
        <taxon>Hypocreomycetidae</taxon>
        <taxon>Hypocreales</taxon>
        <taxon>Nectriaceae</taxon>
        <taxon>Fusarium</taxon>
        <taxon>Fusarium fujikuroi species complex</taxon>
    </lineage>
</organism>
<evidence type="ECO:0000256" key="1">
    <source>
        <dbReference type="ARBA" id="ARBA00022801"/>
    </source>
</evidence>
<feature type="region of interest" description="Disordered" evidence="5">
    <location>
        <begin position="1"/>
        <end position="21"/>
    </location>
</feature>
<reference evidence="7" key="1">
    <citation type="submission" date="2020-01" db="EMBL/GenBank/DDBJ databases">
        <title>Identification and distribution of gene clusters putatively required for synthesis of sphingolipid metabolism inhibitors in phylogenetically diverse species of the filamentous fungus Fusarium.</title>
        <authorList>
            <person name="Kim H.-S."/>
            <person name="Busman M."/>
            <person name="Brown D.W."/>
            <person name="Divon H."/>
            <person name="Uhlig S."/>
            <person name="Proctor R.H."/>
        </authorList>
    </citation>
    <scope>NUCLEOTIDE SEQUENCE</scope>
    <source>
        <strain evidence="7">NRRL 31653</strain>
    </source>
</reference>